<evidence type="ECO:0000256" key="5">
    <source>
        <dbReference type="ARBA" id="ARBA00023136"/>
    </source>
</evidence>
<feature type="transmembrane region" description="Helical" evidence="6">
    <location>
        <begin position="223"/>
        <end position="252"/>
    </location>
</feature>
<evidence type="ECO:0000256" key="3">
    <source>
        <dbReference type="ARBA" id="ARBA00022692"/>
    </source>
</evidence>
<dbReference type="InterPro" id="IPR001958">
    <property type="entry name" value="Tet-R_TetA/multi-R_MdtG-like"/>
</dbReference>
<dbReference type="SUPFAM" id="SSF103473">
    <property type="entry name" value="MFS general substrate transporter"/>
    <property type="match status" value="1"/>
</dbReference>
<keyword evidence="3 6" id="KW-0812">Transmembrane</keyword>
<gene>
    <name evidence="8" type="ORF">FHS31_001632</name>
</gene>
<dbReference type="PROSITE" id="PS50850">
    <property type="entry name" value="MFS"/>
    <property type="match status" value="1"/>
</dbReference>
<evidence type="ECO:0000256" key="2">
    <source>
        <dbReference type="ARBA" id="ARBA00022448"/>
    </source>
</evidence>
<dbReference type="Pfam" id="PF07690">
    <property type="entry name" value="MFS_1"/>
    <property type="match status" value="1"/>
</dbReference>
<proteinExistence type="predicted"/>
<evidence type="ECO:0000256" key="1">
    <source>
        <dbReference type="ARBA" id="ARBA00004141"/>
    </source>
</evidence>
<feature type="transmembrane region" description="Helical" evidence="6">
    <location>
        <begin position="171"/>
        <end position="191"/>
    </location>
</feature>
<accession>A0ABX0TUE9</accession>
<evidence type="ECO:0000256" key="4">
    <source>
        <dbReference type="ARBA" id="ARBA00022989"/>
    </source>
</evidence>
<feature type="transmembrane region" description="Helical" evidence="6">
    <location>
        <begin position="110"/>
        <end position="130"/>
    </location>
</feature>
<organism evidence="8 9">
    <name type="scientific">Sphingomonas vulcanisoli</name>
    <dbReference type="NCBI Taxonomy" id="1658060"/>
    <lineage>
        <taxon>Bacteria</taxon>
        <taxon>Pseudomonadati</taxon>
        <taxon>Pseudomonadota</taxon>
        <taxon>Alphaproteobacteria</taxon>
        <taxon>Sphingomonadales</taxon>
        <taxon>Sphingomonadaceae</taxon>
        <taxon>Sphingomonas</taxon>
    </lineage>
</organism>
<name>A0ABX0TUE9_9SPHN</name>
<dbReference type="EMBL" id="JAAOZC010000003">
    <property type="protein sequence ID" value="NIJ08022.1"/>
    <property type="molecule type" value="Genomic_DNA"/>
</dbReference>
<reference evidence="8 9" key="1">
    <citation type="submission" date="2020-03" db="EMBL/GenBank/DDBJ databases">
        <title>Genomic Encyclopedia of Type Strains, Phase III (KMG-III): the genomes of soil and plant-associated and newly described type strains.</title>
        <authorList>
            <person name="Whitman W."/>
        </authorList>
    </citation>
    <scope>NUCLEOTIDE SEQUENCE [LARGE SCALE GENOMIC DNA]</scope>
    <source>
        <strain evidence="8 9">CECT 8804</strain>
    </source>
</reference>
<comment type="caution">
    <text evidence="8">The sequence shown here is derived from an EMBL/GenBank/DDBJ whole genome shotgun (WGS) entry which is preliminary data.</text>
</comment>
<dbReference type="PRINTS" id="PR01035">
    <property type="entry name" value="TCRTETA"/>
</dbReference>
<keyword evidence="2" id="KW-0813">Transport</keyword>
<dbReference type="RefSeq" id="WP_341786317.1">
    <property type="nucleotide sequence ID" value="NZ_JAAOZC010000003.1"/>
</dbReference>
<feature type="transmembrane region" description="Helical" evidence="6">
    <location>
        <begin position="258"/>
        <end position="278"/>
    </location>
</feature>
<keyword evidence="4 6" id="KW-1133">Transmembrane helix</keyword>
<evidence type="ECO:0000259" key="7">
    <source>
        <dbReference type="PROSITE" id="PS50850"/>
    </source>
</evidence>
<dbReference type="InterPro" id="IPR020846">
    <property type="entry name" value="MFS_dom"/>
</dbReference>
<keyword evidence="5 6" id="KW-0472">Membrane</keyword>
<sequence>MTVTQATASRPGASAYFILIVVLLDAIGFGIVMPVIPGIVMKLGHVDLPAATRIGGWLGVVYAAVQFLSGPLVGNLGDRFGRRPVLLGALGGFTIDYLLLGFAPNLLWLFVGRAFAGFFGASFGPAGAALADISAPAERARYFGMMGAAFGIGLVVGPAIGGALGEIGPRAPFYAAAALTAINFLFGAFAFRETLAPENRRPFEWSRANPVGAFRALRKLHGVIALLASAFFWNMATMIYPVSWAFFAMAAFGWGSGMVGASLAMVGVYMVLSQVFIVGRLVKRFGERRAAALAMMATTFGFLCFTGVRTPWLAFAVLALQLIGSAAMPALNGLISRAVPPNAQGELQGFSGSMAAVAAIIAPAVYNSTLAYFTGPTAPFQFVGAGFAIAVVLALAALAILMGSGAATPARAERYQMPPSTAS</sequence>
<feature type="transmembrane region" description="Helical" evidence="6">
    <location>
        <begin position="142"/>
        <end position="165"/>
    </location>
</feature>
<dbReference type="Proteomes" id="UP000727456">
    <property type="component" value="Unassembled WGS sequence"/>
</dbReference>
<dbReference type="PANTHER" id="PTHR23504:SF15">
    <property type="entry name" value="MAJOR FACILITATOR SUPERFAMILY (MFS) PROFILE DOMAIN-CONTAINING PROTEIN"/>
    <property type="match status" value="1"/>
</dbReference>
<keyword evidence="9" id="KW-1185">Reference proteome</keyword>
<comment type="subcellular location">
    <subcellularLocation>
        <location evidence="1">Membrane</location>
        <topology evidence="1">Multi-pass membrane protein</topology>
    </subcellularLocation>
</comment>
<evidence type="ECO:0000313" key="8">
    <source>
        <dbReference type="EMBL" id="NIJ08022.1"/>
    </source>
</evidence>
<dbReference type="InterPro" id="IPR036259">
    <property type="entry name" value="MFS_trans_sf"/>
</dbReference>
<feature type="domain" description="Major facilitator superfamily (MFS) profile" evidence="7">
    <location>
        <begin position="14"/>
        <end position="402"/>
    </location>
</feature>
<evidence type="ECO:0000256" key="6">
    <source>
        <dbReference type="SAM" id="Phobius"/>
    </source>
</evidence>
<evidence type="ECO:0000313" key="9">
    <source>
        <dbReference type="Proteomes" id="UP000727456"/>
    </source>
</evidence>
<dbReference type="PANTHER" id="PTHR23504">
    <property type="entry name" value="MAJOR FACILITATOR SUPERFAMILY DOMAIN-CONTAINING PROTEIN 10"/>
    <property type="match status" value="1"/>
</dbReference>
<feature type="transmembrane region" description="Helical" evidence="6">
    <location>
        <begin position="12"/>
        <end position="36"/>
    </location>
</feature>
<dbReference type="Gene3D" id="1.20.1250.20">
    <property type="entry name" value="MFS general substrate transporter like domains"/>
    <property type="match status" value="1"/>
</dbReference>
<dbReference type="InterPro" id="IPR011701">
    <property type="entry name" value="MFS"/>
</dbReference>
<feature type="transmembrane region" description="Helical" evidence="6">
    <location>
        <begin position="347"/>
        <end position="366"/>
    </location>
</feature>
<feature type="transmembrane region" description="Helical" evidence="6">
    <location>
        <begin position="85"/>
        <end position="104"/>
    </location>
</feature>
<protein>
    <submittedName>
        <fullName evidence="8">DHA1 family tetracycline resistance protein-like MFS transporter</fullName>
    </submittedName>
</protein>
<feature type="transmembrane region" description="Helical" evidence="6">
    <location>
        <begin position="314"/>
        <end position="335"/>
    </location>
</feature>
<feature type="transmembrane region" description="Helical" evidence="6">
    <location>
        <begin position="56"/>
        <end position="73"/>
    </location>
</feature>
<feature type="transmembrane region" description="Helical" evidence="6">
    <location>
        <begin position="290"/>
        <end position="308"/>
    </location>
</feature>
<feature type="transmembrane region" description="Helical" evidence="6">
    <location>
        <begin position="378"/>
        <end position="401"/>
    </location>
</feature>